<evidence type="ECO:0000259" key="6">
    <source>
        <dbReference type="PROSITE" id="PS50850"/>
    </source>
</evidence>
<feature type="transmembrane region" description="Helical" evidence="5">
    <location>
        <begin position="290"/>
        <end position="309"/>
    </location>
</feature>
<sequence length="420" mass="42119">MSTTATDIGTARRWSMLALGMFAQAAQAVFVNGVAFLIPELQATHGLDLARSGLIVAAPTLGVVVTLVAWGAAADRFGERRVLTLGMAACTATGVGAALAPSLVLVWCLLFVGGMAAASANAASGRVVVGWFPPHRRGLAMGMRQMSLPLGIAVAALTMPGIGHEYGLGAAFAVPTVLCALAALACGCGVLDPPRPDRAAAAESGLLANPYRSATSPSRTAASLWRIHAASALLVVPQYTVWTFALVWLIADEGWSATSAGVVVTVAQILGAAGRMGVGYWSDRVGSRMTPLRTVAITGAGCMTVLALADGWGTGTAGTAVAVAALVAASVVTVAPNGLAFTAVAEIAGPYWGGRALGIQNTGQFVVAATVPPVIGAVIAVVGYPAAFAVSALFPALAAPLVPSDGASRTGADETPPPSR</sequence>
<name>A0A1G8EQT5_9NOCA</name>
<feature type="transmembrane region" description="Helical" evidence="5">
    <location>
        <begin position="146"/>
        <end position="163"/>
    </location>
</feature>
<feature type="transmembrane region" description="Helical" evidence="5">
    <location>
        <begin position="50"/>
        <end position="70"/>
    </location>
</feature>
<dbReference type="Proteomes" id="UP000183263">
    <property type="component" value="Unassembled WGS sequence"/>
</dbReference>
<proteinExistence type="predicted"/>
<feature type="transmembrane region" description="Helical" evidence="5">
    <location>
        <begin position="16"/>
        <end position="38"/>
    </location>
</feature>
<comment type="subcellular location">
    <subcellularLocation>
        <location evidence="1">Cell membrane</location>
        <topology evidence="1">Multi-pass membrane protein</topology>
    </subcellularLocation>
</comment>
<dbReference type="InterPro" id="IPR036259">
    <property type="entry name" value="MFS_trans_sf"/>
</dbReference>
<keyword evidence="8" id="KW-1185">Reference proteome</keyword>
<dbReference type="PANTHER" id="PTHR23527">
    <property type="entry name" value="BLL3282 PROTEIN"/>
    <property type="match status" value="1"/>
</dbReference>
<feature type="transmembrane region" description="Helical" evidence="5">
    <location>
        <begin position="365"/>
        <end position="394"/>
    </location>
</feature>
<dbReference type="PROSITE" id="PS50850">
    <property type="entry name" value="MFS"/>
    <property type="match status" value="1"/>
</dbReference>
<keyword evidence="3 5" id="KW-1133">Transmembrane helix</keyword>
<keyword evidence="2 5" id="KW-0812">Transmembrane</keyword>
<evidence type="ECO:0000256" key="5">
    <source>
        <dbReference type="SAM" id="Phobius"/>
    </source>
</evidence>
<protein>
    <submittedName>
        <fullName evidence="7">Sugar phosphate permease</fullName>
    </submittedName>
</protein>
<feature type="transmembrane region" description="Helical" evidence="5">
    <location>
        <begin position="104"/>
        <end position="125"/>
    </location>
</feature>
<dbReference type="InterPro" id="IPR052952">
    <property type="entry name" value="MFS-Transporter"/>
</dbReference>
<dbReference type="InterPro" id="IPR020846">
    <property type="entry name" value="MFS_dom"/>
</dbReference>
<evidence type="ECO:0000256" key="2">
    <source>
        <dbReference type="ARBA" id="ARBA00022692"/>
    </source>
</evidence>
<evidence type="ECO:0000313" key="8">
    <source>
        <dbReference type="Proteomes" id="UP000183263"/>
    </source>
</evidence>
<feature type="transmembrane region" description="Helical" evidence="5">
    <location>
        <begin position="321"/>
        <end position="344"/>
    </location>
</feature>
<accession>A0A1G8EQT5</accession>
<reference evidence="7 8" key="1">
    <citation type="submission" date="2016-10" db="EMBL/GenBank/DDBJ databases">
        <authorList>
            <person name="de Groot N.N."/>
        </authorList>
    </citation>
    <scope>NUCLEOTIDE SEQUENCE [LARGE SCALE GENOMIC DNA]</scope>
    <source>
        <strain evidence="7 8">DSM 44892</strain>
    </source>
</reference>
<feature type="transmembrane region" description="Helical" evidence="5">
    <location>
        <begin position="169"/>
        <end position="191"/>
    </location>
</feature>
<dbReference type="PANTHER" id="PTHR23527:SF1">
    <property type="entry name" value="BLL3282 PROTEIN"/>
    <property type="match status" value="1"/>
</dbReference>
<gene>
    <name evidence="7" type="ORF">SAMN05444695_10333</name>
</gene>
<dbReference type="GO" id="GO:0022857">
    <property type="term" value="F:transmembrane transporter activity"/>
    <property type="evidence" value="ECO:0007669"/>
    <property type="project" value="InterPro"/>
</dbReference>
<feature type="domain" description="Major facilitator superfamily (MFS) profile" evidence="6">
    <location>
        <begin position="13"/>
        <end position="410"/>
    </location>
</feature>
<dbReference type="EMBL" id="FNDN01000003">
    <property type="protein sequence ID" value="SDH72224.1"/>
    <property type="molecule type" value="Genomic_DNA"/>
</dbReference>
<feature type="transmembrane region" description="Helical" evidence="5">
    <location>
        <begin position="257"/>
        <end position="278"/>
    </location>
</feature>
<feature type="transmembrane region" description="Helical" evidence="5">
    <location>
        <begin position="229"/>
        <end position="251"/>
    </location>
</feature>
<dbReference type="Pfam" id="PF07690">
    <property type="entry name" value="MFS_1"/>
    <property type="match status" value="1"/>
</dbReference>
<dbReference type="InterPro" id="IPR011701">
    <property type="entry name" value="MFS"/>
</dbReference>
<evidence type="ECO:0000256" key="1">
    <source>
        <dbReference type="ARBA" id="ARBA00004651"/>
    </source>
</evidence>
<dbReference type="AlphaFoldDB" id="A0A1G8EQT5"/>
<evidence type="ECO:0000256" key="4">
    <source>
        <dbReference type="ARBA" id="ARBA00023136"/>
    </source>
</evidence>
<keyword evidence="4 5" id="KW-0472">Membrane</keyword>
<organism evidence="7 8">
    <name type="scientific">Rhodococcus triatomae</name>
    <dbReference type="NCBI Taxonomy" id="300028"/>
    <lineage>
        <taxon>Bacteria</taxon>
        <taxon>Bacillati</taxon>
        <taxon>Actinomycetota</taxon>
        <taxon>Actinomycetes</taxon>
        <taxon>Mycobacteriales</taxon>
        <taxon>Nocardiaceae</taxon>
        <taxon>Rhodococcus</taxon>
    </lineage>
</organism>
<evidence type="ECO:0000313" key="7">
    <source>
        <dbReference type="EMBL" id="SDH72224.1"/>
    </source>
</evidence>
<dbReference type="Gene3D" id="1.20.1250.20">
    <property type="entry name" value="MFS general substrate transporter like domains"/>
    <property type="match status" value="2"/>
</dbReference>
<dbReference type="SUPFAM" id="SSF103473">
    <property type="entry name" value="MFS general substrate transporter"/>
    <property type="match status" value="1"/>
</dbReference>
<evidence type="ECO:0000256" key="3">
    <source>
        <dbReference type="ARBA" id="ARBA00022989"/>
    </source>
</evidence>
<feature type="transmembrane region" description="Helical" evidence="5">
    <location>
        <begin position="82"/>
        <end position="98"/>
    </location>
</feature>
<dbReference type="GO" id="GO:0005886">
    <property type="term" value="C:plasma membrane"/>
    <property type="evidence" value="ECO:0007669"/>
    <property type="project" value="UniProtKB-SubCell"/>
</dbReference>